<keyword evidence="4" id="KW-1185">Reference proteome</keyword>
<name>A0AAN9R7A5_CANGL</name>
<evidence type="ECO:0000256" key="2">
    <source>
        <dbReference type="SAM" id="Phobius"/>
    </source>
</evidence>
<keyword evidence="2" id="KW-0812">Transmembrane</keyword>
<feature type="transmembrane region" description="Helical" evidence="2">
    <location>
        <begin position="42"/>
        <end position="61"/>
    </location>
</feature>
<feature type="region of interest" description="Disordered" evidence="1">
    <location>
        <begin position="1"/>
        <end position="36"/>
    </location>
</feature>
<gene>
    <name evidence="3" type="ORF">VNO77_02497</name>
</gene>
<keyword evidence="2" id="KW-1133">Transmembrane helix</keyword>
<keyword evidence="2" id="KW-0472">Membrane</keyword>
<sequence>MERMGDGAGTAPTTTLRLETRSGSGEGDHLVSPEINSPRVTGMNGMAATMAGSSAPAFLLFSRRGRVARFKIASLGGNFPEDGRSGPTNQLVFTNIHPIKATLTGSRMREGE</sequence>
<evidence type="ECO:0000256" key="1">
    <source>
        <dbReference type="SAM" id="MobiDB-lite"/>
    </source>
</evidence>
<proteinExistence type="predicted"/>
<comment type="caution">
    <text evidence="3">The sequence shown here is derived from an EMBL/GenBank/DDBJ whole genome shotgun (WGS) entry which is preliminary data.</text>
</comment>
<dbReference type="Proteomes" id="UP001367508">
    <property type="component" value="Unassembled WGS sequence"/>
</dbReference>
<evidence type="ECO:0000313" key="4">
    <source>
        <dbReference type="Proteomes" id="UP001367508"/>
    </source>
</evidence>
<accession>A0AAN9R7A5</accession>
<reference evidence="3 4" key="1">
    <citation type="submission" date="2024-01" db="EMBL/GenBank/DDBJ databases">
        <title>The genomes of 5 underutilized Papilionoideae crops provide insights into root nodulation and disease resistanc.</title>
        <authorList>
            <person name="Jiang F."/>
        </authorList>
    </citation>
    <scope>NUCLEOTIDE SEQUENCE [LARGE SCALE GENOMIC DNA]</scope>
    <source>
        <strain evidence="3">LVBAO_FW01</strain>
        <tissue evidence="3">Leaves</tissue>
    </source>
</reference>
<dbReference type="AlphaFoldDB" id="A0AAN9R7A5"/>
<dbReference type="EMBL" id="JAYMYQ010000001">
    <property type="protein sequence ID" value="KAK7360499.1"/>
    <property type="molecule type" value="Genomic_DNA"/>
</dbReference>
<organism evidence="3 4">
    <name type="scientific">Canavalia gladiata</name>
    <name type="common">Sword bean</name>
    <name type="synonym">Dolichos gladiatus</name>
    <dbReference type="NCBI Taxonomy" id="3824"/>
    <lineage>
        <taxon>Eukaryota</taxon>
        <taxon>Viridiplantae</taxon>
        <taxon>Streptophyta</taxon>
        <taxon>Embryophyta</taxon>
        <taxon>Tracheophyta</taxon>
        <taxon>Spermatophyta</taxon>
        <taxon>Magnoliopsida</taxon>
        <taxon>eudicotyledons</taxon>
        <taxon>Gunneridae</taxon>
        <taxon>Pentapetalae</taxon>
        <taxon>rosids</taxon>
        <taxon>fabids</taxon>
        <taxon>Fabales</taxon>
        <taxon>Fabaceae</taxon>
        <taxon>Papilionoideae</taxon>
        <taxon>50 kb inversion clade</taxon>
        <taxon>NPAAA clade</taxon>
        <taxon>indigoferoid/millettioid clade</taxon>
        <taxon>Phaseoleae</taxon>
        <taxon>Canavalia</taxon>
    </lineage>
</organism>
<protein>
    <submittedName>
        <fullName evidence="3">Uncharacterized protein</fullName>
    </submittedName>
</protein>
<evidence type="ECO:0000313" key="3">
    <source>
        <dbReference type="EMBL" id="KAK7360499.1"/>
    </source>
</evidence>
<feature type="compositionally biased region" description="Polar residues" evidence="1">
    <location>
        <begin position="11"/>
        <end position="23"/>
    </location>
</feature>